<name>A0A8J6BJG6_ELECQ</name>
<evidence type="ECO:0000256" key="3">
    <source>
        <dbReference type="ARBA" id="ARBA00022833"/>
    </source>
</evidence>
<sequence length="526" mass="57892">MMMMRHRVSVSEVVVRALSPREERTEDSEEEQLDDEVTDPTWFAKPTEDRASEGEASVAAGQVGRGSGVARGRGRARAKNPPTVSQSTTSRQASVQRARCSKVWMFFSESADDRRTVVCSLCCTKISLGATTTSLTTTSMRRHMMAKHPTRWDEGHSPPPGHTTASYPVLQPATQIQSPSQDTGTSASRPAPTPSPPLSSTPSSNVSQHSFQLSLTQALERKRKYAAKHLHAQALNVHIAKLISLEMLPYRLVEMKDFRNMMAAAVPRYSVPSHYYFSRCAVPALHQHVSRNINRALTNAVTGKVHLTTDTWTRTGGQGHYISLTAHWVNLVEAGTESEPGTAHVLPTPRIAGPTSVLVSAAFYATSSKPFPSSSSANSTSQLKSVSTSPAVGIARQHSGGQALRLNPETNLTPEEVKCHSIVFYRNDRSLTRSRTLLACNIMYKGRVGSYFLGFTYLLKLASLHCFEDEHCISHGPWNNNIKMDPTFSKDQANISDDKKHIRKRNLPELSLLSSNHSVQYLCTAL</sequence>
<feature type="compositionally biased region" description="Polar residues" evidence="5">
    <location>
        <begin position="172"/>
        <end position="184"/>
    </location>
</feature>
<dbReference type="PANTHER" id="PTHR47241">
    <property type="entry name" value="FINGER PROTEIN, PUTATIVE-RELATED"/>
    <property type="match status" value="1"/>
</dbReference>
<dbReference type="PROSITE" id="PS50808">
    <property type="entry name" value="ZF_BED"/>
    <property type="match status" value="1"/>
</dbReference>
<keyword evidence="3" id="KW-0862">Zinc</keyword>
<evidence type="ECO:0000256" key="5">
    <source>
        <dbReference type="SAM" id="MobiDB-lite"/>
    </source>
</evidence>
<dbReference type="AlphaFoldDB" id="A0A8J6BJG6"/>
<evidence type="ECO:0000256" key="2">
    <source>
        <dbReference type="ARBA" id="ARBA00022771"/>
    </source>
</evidence>
<evidence type="ECO:0000256" key="4">
    <source>
        <dbReference type="PROSITE-ProRule" id="PRU00027"/>
    </source>
</evidence>
<accession>A0A8J6BJG6</accession>
<evidence type="ECO:0000256" key="1">
    <source>
        <dbReference type="ARBA" id="ARBA00022723"/>
    </source>
</evidence>
<feature type="compositionally biased region" description="Polar residues" evidence="5">
    <location>
        <begin position="82"/>
        <end position="91"/>
    </location>
</feature>
<dbReference type="SMART" id="SM00614">
    <property type="entry name" value="ZnF_BED"/>
    <property type="match status" value="1"/>
</dbReference>
<dbReference type="InterPro" id="IPR036236">
    <property type="entry name" value="Znf_C2H2_sf"/>
</dbReference>
<feature type="region of interest" description="Disordered" evidence="5">
    <location>
        <begin position="145"/>
        <end position="209"/>
    </location>
</feature>
<comment type="caution">
    <text evidence="7">The sequence shown here is derived from an EMBL/GenBank/DDBJ whole genome shotgun (WGS) entry which is preliminary data.</text>
</comment>
<feature type="compositionally biased region" description="Acidic residues" evidence="5">
    <location>
        <begin position="25"/>
        <end position="38"/>
    </location>
</feature>
<reference evidence="7" key="1">
    <citation type="thesis" date="2020" institute="ProQuest LLC" country="789 East Eisenhower Parkway, Ann Arbor, MI, USA">
        <title>Comparative Genomics and Chromosome Evolution.</title>
        <authorList>
            <person name="Mudd A.B."/>
        </authorList>
    </citation>
    <scope>NUCLEOTIDE SEQUENCE</scope>
    <source>
        <strain evidence="7">HN-11 Male</strain>
        <tissue evidence="7">Kidney and liver</tissue>
    </source>
</reference>
<evidence type="ECO:0000313" key="8">
    <source>
        <dbReference type="Proteomes" id="UP000770717"/>
    </source>
</evidence>
<gene>
    <name evidence="7" type="ORF">GDO78_020793</name>
</gene>
<evidence type="ECO:0000313" key="7">
    <source>
        <dbReference type="EMBL" id="KAG9463923.1"/>
    </source>
</evidence>
<dbReference type="InterPro" id="IPR003656">
    <property type="entry name" value="Znf_BED"/>
</dbReference>
<keyword evidence="8" id="KW-1185">Reference proteome</keyword>
<dbReference type="InterPro" id="IPR052865">
    <property type="entry name" value="Zinc_finger_BED"/>
</dbReference>
<proteinExistence type="predicted"/>
<organism evidence="7 8">
    <name type="scientific">Eleutherodactylus coqui</name>
    <name type="common">Puerto Rican coqui</name>
    <dbReference type="NCBI Taxonomy" id="57060"/>
    <lineage>
        <taxon>Eukaryota</taxon>
        <taxon>Metazoa</taxon>
        <taxon>Chordata</taxon>
        <taxon>Craniata</taxon>
        <taxon>Vertebrata</taxon>
        <taxon>Euteleostomi</taxon>
        <taxon>Amphibia</taxon>
        <taxon>Batrachia</taxon>
        <taxon>Anura</taxon>
        <taxon>Neobatrachia</taxon>
        <taxon>Hyloidea</taxon>
        <taxon>Eleutherodactylidae</taxon>
        <taxon>Eleutherodactylinae</taxon>
        <taxon>Eleutherodactylus</taxon>
        <taxon>Eleutherodactylus</taxon>
    </lineage>
</organism>
<dbReference type="GO" id="GO:0005634">
    <property type="term" value="C:nucleus"/>
    <property type="evidence" value="ECO:0007669"/>
    <property type="project" value="TreeGrafter"/>
</dbReference>
<dbReference type="EMBL" id="WNTK01005480">
    <property type="protein sequence ID" value="KAG9463923.1"/>
    <property type="molecule type" value="Genomic_DNA"/>
</dbReference>
<dbReference type="GO" id="GO:0003677">
    <property type="term" value="F:DNA binding"/>
    <property type="evidence" value="ECO:0007669"/>
    <property type="project" value="InterPro"/>
</dbReference>
<keyword evidence="1" id="KW-0479">Metal-binding</keyword>
<feature type="domain" description="BED-type" evidence="6">
    <location>
        <begin position="98"/>
        <end position="155"/>
    </location>
</feature>
<dbReference type="Pfam" id="PF02892">
    <property type="entry name" value="zf-BED"/>
    <property type="match status" value="1"/>
</dbReference>
<keyword evidence="2 4" id="KW-0863">Zinc-finger</keyword>
<dbReference type="Proteomes" id="UP000770717">
    <property type="component" value="Unassembled WGS sequence"/>
</dbReference>
<dbReference type="GO" id="GO:0008270">
    <property type="term" value="F:zinc ion binding"/>
    <property type="evidence" value="ECO:0007669"/>
    <property type="project" value="UniProtKB-KW"/>
</dbReference>
<feature type="region of interest" description="Disordered" evidence="5">
    <location>
        <begin position="19"/>
        <end position="91"/>
    </location>
</feature>
<dbReference type="PANTHER" id="PTHR47241:SF1">
    <property type="entry name" value="BED-TYPE DOMAIN-CONTAINING PROTEIN"/>
    <property type="match status" value="1"/>
</dbReference>
<protein>
    <recommendedName>
        <fullName evidence="6">BED-type domain-containing protein</fullName>
    </recommendedName>
</protein>
<dbReference type="OrthoDB" id="10057873at2759"/>
<evidence type="ECO:0000259" key="6">
    <source>
        <dbReference type="PROSITE" id="PS50808"/>
    </source>
</evidence>
<dbReference type="SUPFAM" id="SSF57667">
    <property type="entry name" value="beta-beta-alpha zinc fingers"/>
    <property type="match status" value="1"/>
</dbReference>